<dbReference type="Proteomes" id="UP000188354">
    <property type="component" value="Chromosome LG18"/>
</dbReference>
<dbReference type="Gramene" id="OIV93341">
    <property type="protein sequence ID" value="OIV93341"/>
    <property type="gene ID" value="TanjilG_23277"/>
</dbReference>
<accession>A0A1J7FYX8</accession>
<organism evidence="2 3">
    <name type="scientific">Lupinus angustifolius</name>
    <name type="common">Narrow-leaved blue lupine</name>
    <dbReference type="NCBI Taxonomy" id="3871"/>
    <lineage>
        <taxon>Eukaryota</taxon>
        <taxon>Viridiplantae</taxon>
        <taxon>Streptophyta</taxon>
        <taxon>Embryophyta</taxon>
        <taxon>Tracheophyta</taxon>
        <taxon>Spermatophyta</taxon>
        <taxon>Magnoliopsida</taxon>
        <taxon>eudicotyledons</taxon>
        <taxon>Gunneridae</taxon>
        <taxon>Pentapetalae</taxon>
        <taxon>rosids</taxon>
        <taxon>fabids</taxon>
        <taxon>Fabales</taxon>
        <taxon>Fabaceae</taxon>
        <taxon>Papilionoideae</taxon>
        <taxon>50 kb inversion clade</taxon>
        <taxon>genistoids sensu lato</taxon>
        <taxon>core genistoids</taxon>
        <taxon>Genisteae</taxon>
        <taxon>Lupinus</taxon>
    </lineage>
</organism>
<evidence type="ECO:0000313" key="3">
    <source>
        <dbReference type="Proteomes" id="UP000188354"/>
    </source>
</evidence>
<name>A0A1J7FYX8_LUPAN</name>
<gene>
    <name evidence="2" type="ORF">TanjilG_23277</name>
</gene>
<evidence type="ECO:0000313" key="2">
    <source>
        <dbReference type="EMBL" id="OIV93341.1"/>
    </source>
</evidence>
<proteinExistence type="predicted"/>
<dbReference type="EMBL" id="CM007378">
    <property type="protein sequence ID" value="OIV93341.1"/>
    <property type="molecule type" value="Genomic_DNA"/>
</dbReference>
<protein>
    <submittedName>
        <fullName evidence="2">Uncharacterized protein</fullName>
    </submittedName>
</protein>
<evidence type="ECO:0000256" key="1">
    <source>
        <dbReference type="SAM" id="MobiDB-lite"/>
    </source>
</evidence>
<sequence length="120" mass="12707">MKNRAAARGNHGGGRRRPIGPRHSQQEVAGGTLTDRAAPAAAPKLTVITGANRDEPKHILCVAGEEETRSGTLPDCVAACISAPMAPHRLQSNFDGVSIVQKCFVQGCTSNKFRTPLFMA</sequence>
<feature type="region of interest" description="Disordered" evidence="1">
    <location>
        <begin position="1"/>
        <end position="41"/>
    </location>
</feature>
<keyword evidence="3" id="KW-1185">Reference proteome</keyword>
<reference evidence="2 3" key="1">
    <citation type="journal article" date="2017" name="Plant Biotechnol. J.">
        <title>A comprehensive draft genome sequence for lupin (Lupinus angustifolius), an emerging health food: insights into plant-microbe interactions and legume evolution.</title>
        <authorList>
            <person name="Hane J.K."/>
            <person name="Ming Y."/>
            <person name="Kamphuis L.G."/>
            <person name="Nelson M.N."/>
            <person name="Garg G."/>
            <person name="Atkins C.A."/>
            <person name="Bayer P.E."/>
            <person name="Bravo A."/>
            <person name="Bringans S."/>
            <person name="Cannon S."/>
            <person name="Edwards D."/>
            <person name="Foley R."/>
            <person name="Gao L.L."/>
            <person name="Harrison M.J."/>
            <person name="Huang W."/>
            <person name="Hurgobin B."/>
            <person name="Li S."/>
            <person name="Liu C.W."/>
            <person name="McGrath A."/>
            <person name="Morahan G."/>
            <person name="Murray J."/>
            <person name="Weller J."/>
            <person name="Jian J."/>
            <person name="Singh K.B."/>
        </authorList>
    </citation>
    <scope>NUCLEOTIDE SEQUENCE [LARGE SCALE GENOMIC DNA]</scope>
    <source>
        <strain evidence="3">cv. Tanjil</strain>
        <tissue evidence="2">Whole plant</tissue>
    </source>
</reference>
<dbReference type="AlphaFoldDB" id="A0A1J7FYX8"/>